<dbReference type="EMBL" id="CABVLZ010000001">
    <property type="protein sequence ID" value="VVU94298.1"/>
    <property type="molecule type" value="Genomic_DNA"/>
</dbReference>
<evidence type="ECO:0000313" key="2">
    <source>
        <dbReference type="EMBL" id="VVU94298.1"/>
    </source>
</evidence>
<protein>
    <submittedName>
        <fullName evidence="2">Uncharacterized protein</fullName>
    </submittedName>
</protein>
<feature type="compositionally biased region" description="Polar residues" evidence="1">
    <location>
        <begin position="20"/>
        <end position="32"/>
    </location>
</feature>
<gene>
    <name evidence="2" type="ORF">CPAV1605_18</name>
</gene>
<dbReference type="AlphaFoldDB" id="A0A5E8CFP3"/>
<evidence type="ECO:0000256" key="1">
    <source>
        <dbReference type="SAM" id="MobiDB-lite"/>
    </source>
</evidence>
<name>A0A5E8CFP3_9ZZZZ</name>
<sequence length="58" mass="6620">MEKKSLPVELIESDNESLNETDNKTLNATNNDTDYECLNDSHNGSDEDEFYEADGQYN</sequence>
<feature type="region of interest" description="Disordered" evidence="1">
    <location>
        <begin position="1"/>
        <end position="58"/>
    </location>
</feature>
<accession>A0A5E8CFP3</accession>
<organism evidence="2">
    <name type="scientific">seawater metagenome</name>
    <dbReference type="NCBI Taxonomy" id="1561972"/>
    <lineage>
        <taxon>unclassified sequences</taxon>
        <taxon>metagenomes</taxon>
        <taxon>ecological metagenomes</taxon>
    </lineage>
</organism>
<proteinExistence type="predicted"/>
<reference evidence="2" key="1">
    <citation type="submission" date="2019-09" db="EMBL/GenBank/DDBJ databases">
        <authorList>
            <person name="Needham M D."/>
        </authorList>
    </citation>
    <scope>NUCLEOTIDE SEQUENCE</scope>
</reference>